<feature type="region of interest" description="Disordered" evidence="1">
    <location>
        <begin position="636"/>
        <end position="674"/>
    </location>
</feature>
<name>A0A2I4DAB0_AUSLI</name>
<feature type="region of interest" description="Disordered" evidence="1">
    <location>
        <begin position="255"/>
        <end position="275"/>
    </location>
</feature>
<feature type="compositionally biased region" description="Polar residues" evidence="1">
    <location>
        <begin position="257"/>
        <end position="274"/>
    </location>
</feature>
<dbReference type="RefSeq" id="XP_013889167.1">
    <property type="nucleotide sequence ID" value="XM_014033713.1"/>
</dbReference>
<sequence length="674" mass="71105">MNQEQLLQLLSSTGGLPSLLDPAVLASLPLGGLWMGGQQAPIPSASVTPQPPQTLAEHEQLEQSHLLIQDPHQQNQDPHQKQHQLNNNTLFPLLPFLSGAQGEVPLNLLGLLNPLPTSAPSAGQEPDLTEKSSLQALLMASMLVGQQHASLLPLSALGQLNQFSFEVPIQQSQQIPATLEGLALDKNSGLLDPSTLTGSGLLDIPPGLLPLTAGAENPIQALQSLLLSAALPPPAAFLPLSPTLLTAALGSAELHSPPNTQLAPAHQTQHSQAQVPADAGVDTLIPVSLQGKDNPILQHLLPTLLNTSILGDIPGITGLHNLGIGAGSILLSPVQASALGMLQGPDGGISLLNNIQLNLAPNSDGEKPGSLQENQSAAPQEDIPASQIPSEVLSSPVPALVSSPAQHSTPPPNRGSEGRSVIDPYTSFMDTIYTSFLQVSAKEQEDGAQLRPSDPTSPFCALPPVSFPLDHHNSSTTVPTLPKAGAPVSLSPRRACSLRNPDLSRLSLEAAAHSPAQGTPKPTEDGPISPLQRKPVIEGHTHLEPPLTPIYLEEAKTDCTGPAAAVCPFLDTGVNRQGQRPHTGYLSPRDGCSGRPNKDKSEMMLNTEQEMDQAGEAGGARRGRKRKQTLQNVLEDFRDMDATTLDETKATAGLLKPERSVRGRRRRGTRSQRQ</sequence>
<gene>
    <name evidence="3" type="primary">LOC106536429</name>
</gene>
<reference evidence="3" key="1">
    <citation type="submission" date="2025-08" db="UniProtKB">
        <authorList>
            <consortium name="RefSeq"/>
        </authorList>
    </citation>
    <scope>IDENTIFICATION</scope>
</reference>
<feature type="region of interest" description="Disordered" evidence="1">
    <location>
        <begin position="360"/>
        <end position="382"/>
    </location>
</feature>
<dbReference type="STRING" id="52670.A0A2I4DAB0"/>
<accession>A0A2I4DAB0</accession>
<keyword evidence="2" id="KW-1185">Reference proteome</keyword>
<evidence type="ECO:0000313" key="2">
    <source>
        <dbReference type="Proteomes" id="UP000192220"/>
    </source>
</evidence>
<protein>
    <submittedName>
        <fullName evidence="3">Uncharacterized protein LOC106536429</fullName>
    </submittedName>
</protein>
<feature type="region of interest" description="Disordered" evidence="1">
    <location>
        <begin position="400"/>
        <end position="422"/>
    </location>
</feature>
<dbReference type="PANTHER" id="PTHR16112:SF17">
    <property type="entry name" value="METHYL-CPG-BINDING DOMAIN PROTEIN 6"/>
    <property type="match status" value="1"/>
</dbReference>
<dbReference type="InParanoid" id="A0A2I4DAB0"/>
<dbReference type="KEGG" id="alim:106536429"/>
<dbReference type="AlphaFoldDB" id="A0A2I4DAB0"/>
<dbReference type="GO" id="GO:0010369">
    <property type="term" value="C:chromocenter"/>
    <property type="evidence" value="ECO:0007669"/>
    <property type="project" value="TreeGrafter"/>
</dbReference>
<proteinExistence type="predicted"/>
<dbReference type="Proteomes" id="UP000192220">
    <property type="component" value="Unplaced"/>
</dbReference>
<dbReference type="PANTHER" id="PTHR16112">
    <property type="entry name" value="METHYL-CPG BINDING PROTEIN, DROSOPHILA"/>
    <property type="match status" value="1"/>
</dbReference>
<dbReference type="GeneID" id="106536429"/>
<feature type="region of interest" description="Disordered" evidence="1">
    <location>
        <begin position="511"/>
        <end position="533"/>
    </location>
</feature>
<dbReference type="GO" id="GO:0003682">
    <property type="term" value="F:chromatin binding"/>
    <property type="evidence" value="ECO:0007669"/>
    <property type="project" value="TreeGrafter"/>
</dbReference>
<organism evidence="2 3">
    <name type="scientific">Austrofundulus limnaeus</name>
    <name type="common">Annual killifish</name>
    <dbReference type="NCBI Taxonomy" id="52670"/>
    <lineage>
        <taxon>Eukaryota</taxon>
        <taxon>Metazoa</taxon>
        <taxon>Chordata</taxon>
        <taxon>Craniata</taxon>
        <taxon>Vertebrata</taxon>
        <taxon>Euteleostomi</taxon>
        <taxon>Actinopterygii</taxon>
        <taxon>Neopterygii</taxon>
        <taxon>Teleostei</taxon>
        <taxon>Neoteleostei</taxon>
        <taxon>Acanthomorphata</taxon>
        <taxon>Ovalentaria</taxon>
        <taxon>Atherinomorphae</taxon>
        <taxon>Cyprinodontiformes</taxon>
        <taxon>Rivulidae</taxon>
        <taxon>Austrofundulus</taxon>
    </lineage>
</organism>
<evidence type="ECO:0000256" key="1">
    <source>
        <dbReference type="SAM" id="MobiDB-lite"/>
    </source>
</evidence>
<dbReference type="OrthoDB" id="641149at2759"/>
<dbReference type="GO" id="GO:0005634">
    <property type="term" value="C:nucleus"/>
    <property type="evidence" value="ECO:0007669"/>
    <property type="project" value="TreeGrafter"/>
</dbReference>
<feature type="compositionally biased region" description="Basic and acidic residues" evidence="1">
    <location>
        <begin position="636"/>
        <end position="649"/>
    </location>
</feature>
<feature type="region of interest" description="Disordered" evidence="1">
    <location>
        <begin position="575"/>
        <end position="600"/>
    </location>
</feature>
<feature type="compositionally biased region" description="Basic residues" evidence="1">
    <location>
        <begin position="662"/>
        <end position="674"/>
    </location>
</feature>
<evidence type="ECO:0000313" key="3">
    <source>
        <dbReference type="RefSeq" id="XP_013889167.1"/>
    </source>
</evidence>